<dbReference type="InterPro" id="IPR011146">
    <property type="entry name" value="HIT-like"/>
</dbReference>
<dbReference type="GO" id="GO:0003824">
    <property type="term" value="F:catalytic activity"/>
    <property type="evidence" value="ECO:0007669"/>
    <property type="project" value="InterPro"/>
</dbReference>
<dbReference type="EMBL" id="POUA01000093">
    <property type="protein sequence ID" value="PZG46676.1"/>
    <property type="molecule type" value="Genomic_DNA"/>
</dbReference>
<reference evidence="2 3" key="1">
    <citation type="submission" date="2018-01" db="EMBL/GenBank/DDBJ databases">
        <title>Draft genome sequence of Sphaerisporangium sp. 7K107.</title>
        <authorList>
            <person name="Sahin N."/>
            <person name="Saygin H."/>
            <person name="Ay H."/>
        </authorList>
    </citation>
    <scope>NUCLEOTIDE SEQUENCE [LARGE SCALE GENOMIC DNA]</scope>
    <source>
        <strain evidence="2 3">7K107</strain>
    </source>
</reference>
<accession>A0A2W2GA75</accession>
<keyword evidence="3" id="KW-1185">Reference proteome</keyword>
<evidence type="ECO:0000313" key="2">
    <source>
        <dbReference type="EMBL" id="PZG46676.1"/>
    </source>
</evidence>
<feature type="domain" description="HIT" evidence="1">
    <location>
        <begin position="50"/>
        <end position="114"/>
    </location>
</feature>
<evidence type="ECO:0000259" key="1">
    <source>
        <dbReference type="Pfam" id="PF01230"/>
    </source>
</evidence>
<proteinExistence type="predicted"/>
<sequence length="163" mass="17683">MGWPSNWQDRISGADCPACAAGRFEESADPPLARFYAGEVSDAYLVLGTVRPGWAVVLWQGRHVVEPTDLTPREAAAFNAETLIAARAMRAHYQPLKLNFQTLGNEAPHLHTSVTMRYSDAEDIAPGQDILPGRFVAAGGPTSARDERADVDALRRLARAGAR</sequence>
<name>A0A2W2GA75_9ACTN</name>
<dbReference type="Pfam" id="PF01230">
    <property type="entry name" value="HIT"/>
    <property type="match status" value="1"/>
</dbReference>
<gene>
    <name evidence="2" type="ORF">C1I98_14200</name>
</gene>
<dbReference type="InterPro" id="IPR036265">
    <property type="entry name" value="HIT-like_sf"/>
</dbReference>
<protein>
    <submittedName>
        <fullName evidence="2">Histidine triad (HIT) protein</fullName>
    </submittedName>
</protein>
<dbReference type="SUPFAM" id="SSF54197">
    <property type="entry name" value="HIT-like"/>
    <property type="match status" value="1"/>
</dbReference>
<dbReference type="Gene3D" id="3.30.428.10">
    <property type="entry name" value="HIT-like"/>
    <property type="match status" value="1"/>
</dbReference>
<evidence type="ECO:0000313" key="3">
    <source>
        <dbReference type="Proteomes" id="UP000248544"/>
    </source>
</evidence>
<comment type="caution">
    <text evidence="2">The sequence shown here is derived from an EMBL/GenBank/DDBJ whole genome shotgun (WGS) entry which is preliminary data.</text>
</comment>
<organism evidence="2 3">
    <name type="scientific">Spongiactinospora gelatinilytica</name>
    <dbReference type="NCBI Taxonomy" id="2666298"/>
    <lineage>
        <taxon>Bacteria</taxon>
        <taxon>Bacillati</taxon>
        <taxon>Actinomycetota</taxon>
        <taxon>Actinomycetes</taxon>
        <taxon>Streptosporangiales</taxon>
        <taxon>Streptosporangiaceae</taxon>
        <taxon>Spongiactinospora</taxon>
    </lineage>
</organism>
<dbReference type="RefSeq" id="WP_111167647.1">
    <property type="nucleotide sequence ID" value="NZ_POUA01000093.1"/>
</dbReference>
<dbReference type="AlphaFoldDB" id="A0A2W2GA75"/>
<dbReference type="Proteomes" id="UP000248544">
    <property type="component" value="Unassembled WGS sequence"/>
</dbReference>